<gene>
    <name evidence="2" type="ORF">ODALV1_LOCUS30728</name>
</gene>
<feature type="transmembrane region" description="Helical" evidence="1">
    <location>
        <begin position="146"/>
        <end position="166"/>
    </location>
</feature>
<keyword evidence="1" id="KW-1133">Transmembrane helix</keyword>
<evidence type="ECO:0000256" key="1">
    <source>
        <dbReference type="SAM" id="Phobius"/>
    </source>
</evidence>
<keyword evidence="3" id="KW-1185">Reference proteome</keyword>
<dbReference type="EMBL" id="CAXLJM020000164">
    <property type="protein sequence ID" value="CAL8146173.1"/>
    <property type="molecule type" value="Genomic_DNA"/>
</dbReference>
<accession>A0ABP1S8H6</accession>
<feature type="transmembrane region" description="Helical" evidence="1">
    <location>
        <begin position="114"/>
        <end position="134"/>
    </location>
</feature>
<sequence length="248" mass="28174">MNSHVAPLLIPTPTCSVEVEGRCWFRACFTRRNIIVLIATVEMLGSLAGMCVYGYAAYVQPSMNYLVPIPQELCNAKDIVRGVMCIFILLCSLEFFLSIYLLEAARQSQINRLRFWLCFMLTYVALVTVVIIGMEFGGIRSPTMNAAAFINIFLRFMEILIVYVYVEQETMKMKRLMKNAGRLTESNMTIASHLVMEEEEDEEEGGDGGEGARRNSINRNTLCVSRNPSNIEDVVAVVEEQQRLWRRA</sequence>
<proteinExistence type="predicted"/>
<comment type="caution">
    <text evidence="2">The sequence shown here is derived from an EMBL/GenBank/DDBJ whole genome shotgun (WGS) entry which is preliminary data.</text>
</comment>
<dbReference type="Proteomes" id="UP001642540">
    <property type="component" value="Unassembled WGS sequence"/>
</dbReference>
<keyword evidence="1" id="KW-0472">Membrane</keyword>
<feature type="transmembrane region" description="Helical" evidence="1">
    <location>
        <begin position="34"/>
        <end position="59"/>
    </location>
</feature>
<reference evidence="2 3" key="1">
    <citation type="submission" date="2024-08" db="EMBL/GenBank/DDBJ databases">
        <authorList>
            <person name="Cucini C."/>
            <person name="Frati F."/>
        </authorList>
    </citation>
    <scope>NUCLEOTIDE SEQUENCE [LARGE SCALE GENOMIC DNA]</scope>
</reference>
<organism evidence="2 3">
    <name type="scientific">Orchesella dallaii</name>
    <dbReference type="NCBI Taxonomy" id="48710"/>
    <lineage>
        <taxon>Eukaryota</taxon>
        <taxon>Metazoa</taxon>
        <taxon>Ecdysozoa</taxon>
        <taxon>Arthropoda</taxon>
        <taxon>Hexapoda</taxon>
        <taxon>Collembola</taxon>
        <taxon>Entomobryomorpha</taxon>
        <taxon>Entomobryoidea</taxon>
        <taxon>Orchesellidae</taxon>
        <taxon>Orchesellinae</taxon>
        <taxon>Orchesella</taxon>
    </lineage>
</organism>
<name>A0ABP1S8H6_9HEXA</name>
<evidence type="ECO:0000313" key="3">
    <source>
        <dbReference type="Proteomes" id="UP001642540"/>
    </source>
</evidence>
<evidence type="ECO:0000313" key="2">
    <source>
        <dbReference type="EMBL" id="CAL8146173.1"/>
    </source>
</evidence>
<keyword evidence="1" id="KW-0812">Transmembrane</keyword>
<protein>
    <submittedName>
        <fullName evidence="2">Uncharacterized protein</fullName>
    </submittedName>
</protein>
<feature type="transmembrane region" description="Helical" evidence="1">
    <location>
        <begin position="79"/>
        <end position="102"/>
    </location>
</feature>